<proteinExistence type="predicted"/>
<name>A0A6C0C1S7_9ZZZZ</name>
<accession>A0A6C0C1S7</accession>
<organism evidence="2">
    <name type="scientific">viral metagenome</name>
    <dbReference type="NCBI Taxonomy" id="1070528"/>
    <lineage>
        <taxon>unclassified sequences</taxon>
        <taxon>metagenomes</taxon>
        <taxon>organismal metagenomes</taxon>
    </lineage>
</organism>
<evidence type="ECO:0000313" key="2">
    <source>
        <dbReference type="EMBL" id="QHS98041.1"/>
    </source>
</evidence>
<feature type="compositionally biased region" description="Polar residues" evidence="1">
    <location>
        <begin position="39"/>
        <end position="48"/>
    </location>
</feature>
<dbReference type="EMBL" id="MN739312">
    <property type="protein sequence ID" value="QHS98041.1"/>
    <property type="molecule type" value="Genomic_DNA"/>
</dbReference>
<feature type="region of interest" description="Disordered" evidence="1">
    <location>
        <begin position="1"/>
        <end position="84"/>
    </location>
</feature>
<evidence type="ECO:0000256" key="1">
    <source>
        <dbReference type="SAM" id="MobiDB-lite"/>
    </source>
</evidence>
<sequence length="84" mass="9537">MSGNHKASFSGIAPRPTINSTKTSEEVNSRRALRMVWTPASTHTQNTPYRKVLNLGNHETSSGNDYARYKRQSATMKNYNDYKN</sequence>
<protein>
    <submittedName>
        <fullName evidence="2">Uncharacterized protein</fullName>
    </submittedName>
</protein>
<reference evidence="2" key="1">
    <citation type="journal article" date="2020" name="Nature">
        <title>Giant virus diversity and host interactions through global metagenomics.</title>
        <authorList>
            <person name="Schulz F."/>
            <person name="Roux S."/>
            <person name="Paez-Espino D."/>
            <person name="Jungbluth S."/>
            <person name="Walsh D.A."/>
            <person name="Denef V.J."/>
            <person name="McMahon K.D."/>
            <person name="Konstantinidis K.T."/>
            <person name="Eloe-Fadrosh E.A."/>
            <person name="Kyrpides N.C."/>
            <person name="Woyke T."/>
        </authorList>
    </citation>
    <scope>NUCLEOTIDE SEQUENCE</scope>
    <source>
        <strain evidence="2">GVMAG-M-3300020182-84</strain>
    </source>
</reference>
<dbReference type="AlphaFoldDB" id="A0A6C0C1S7"/>